<gene>
    <name evidence="1" type="ORF">M7I_7655</name>
</gene>
<proteinExistence type="predicted"/>
<name>H0EXW3_GLAL7</name>
<dbReference type="HOGENOM" id="CLU_2333799_0_0_1"/>
<dbReference type="InParanoid" id="H0EXW3"/>
<reference evidence="1 2" key="1">
    <citation type="journal article" date="2012" name="Eukaryot. Cell">
        <title>Genome sequence of the fungus Glarea lozoyensis: the first genome sequence of a species from the Helotiaceae family.</title>
        <authorList>
            <person name="Youssar L."/>
            <person name="Gruening B.A."/>
            <person name="Erxleben A."/>
            <person name="Guenther S."/>
            <person name="Huettel W."/>
        </authorList>
    </citation>
    <scope>NUCLEOTIDE SEQUENCE [LARGE SCALE GENOMIC DNA]</scope>
    <source>
        <strain evidence="2">ATCC 74030 / MF5533</strain>
    </source>
</reference>
<keyword evidence="2" id="KW-1185">Reference proteome</keyword>
<protein>
    <submittedName>
        <fullName evidence="1">Uncharacterized protein</fullName>
    </submittedName>
</protein>
<organism evidence="1 2">
    <name type="scientific">Glarea lozoyensis (strain ATCC 74030 / MF5533)</name>
    <dbReference type="NCBI Taxonomy" id="1104152"/>
    <lineage>
        <taxon>Eukaryota</taxon>
        <taxon>Fungi</taxon>
        <taxon>Dikarya</taxon>
        <taxon>Ascomycota</taxon>
        <taxon>Pezizomycotina</taxon>
        <taxon>Leotiomycetes</taxon>
        <taxon>Helotiales</taxon>
        <taxon>Helotiaceae</taxon>
        <taxon>Glarea</taxon>
    </lineage>
</organism>
<evidence type="ECO:0000313" key="1">
    <source>
        <dbReference type="EMBL" id="EHK96606.1"/>
    </source>
</evidence>
<evidence type="ECO:0000313" key="2">
    <source>
        <dbReference type="Proteomes" id="UP000005446"/>
    </source>
</evidence>
<dbReference type="AlphaFoldDB" id="H0EXW3"/>
<dbReference type="Proteomes" id="UP000005446">
    <property type="component" value="Unassembled WGS sequence"/>
</dbReference>
<comment type="caution">
    <text evidence="1">The sequence shown here is derived from an EMBL/GenBank/DDBJ whole genome shotgun (WGS) entry which is preliminary data.</text>
</comment>
<sequence>MRKEKAIVTLPQQQSIRPRHGFLRLPRGFLTRCTKNSTTTEDTEVSEKIINVTTSFAITITSDSHSPSKKREVQSFGYTTSIPYLLHATVNGDAYQWK</sequence>
<accession>H0EXW3</accession>
<dbReference type="EMBL" id="AGUE01000231">
    <property type="protein sequence ID" value="EHK96606.1"/>
    <property type="molecule type" value="Genomic_DNA"/>
</dbReference>